<protein>
    <recommendedName>
        <fullName evidence="13">6-hydroxynicotinate 3-monooxygenase</fullName>
        <ecNumber evidence="12">1.14.13.114</ecNumber>
    </recommendedName>
</protein>
<name>A0A2A2EP05_9GAMM</name>
<evidence type="ECO:0000256" key="8">
    <source>
        <dbReference type="ARBA" id="ARBA00023027"/>
    </source>
</evidence>
<keyword evidence="8" id="KW-0520">NAD</keyword>
<keyword evidence="3" id="KW-0285">Flavoprotein</keyword>
<evidence type="ECO:0000256" key="2">
    <source>
        <dbReference type="ARBA" id="ARBA00011245"/>
    </source>
</evidence>
<evidence type="ECO:0000256" key="4">
    <source>
        <dbReference type="ARBA" id="ARBA00022729"/>
    </source>
</evidence>
<evidence type="ECO:0000256" key="9">
    <source>
        <dbReference type="ARBA" id="ARBA00023033"/>
    </source>
</evidence>
<keyword evidence="6" id="KW-0274">FAD</keyword>
<dbReference type="GO" id="GO:0043731">
    <property type="term" value="F:6-hydroxynicotinate 3-monooxygenase activity"/>
    <property type="evidence" value="ECO:0007669"/>
    <property type="project" value="UniProtKB-EC"/>
</dbReference>
<evidence type="ECO:0000256" key="13">
    <source>
        <dbReference type="ARBA" id="ARBA00070529"/>
    </source>
</evidence>
<dbReference type="OrthoDB" id="9782160at2"/>
<comment type="subunit">
    <text evidence="2">Monomer.</text>
</comment>
<gene>
    <name evidence="15" type="ORF">CK498_18720</name>
</gene>
<dbReference type="SUPFAM" id="SSF51905">
    <property type="entry name" value="FAD/NAD(P)-binding domain"/>
    <property type="match status" value="1"/>
</dbReference>
<dbReference type="SUPFAM" id="SSF54373">
    <property type="entry name" value="FAD-linked reductases, C-terminal domain"/>
    <property type="match status" value="1"/>
</dbReference>
<evidence type="ECO:0000313" key="16">
    <source>
        <dbReference type="Proteomes" id="UP000217771"/>
    </source>
</evidence>
<comment type="cofactor">
    <cofactor evidence="1">
        <name>FAD</name>
        <dbReference type="ChEBI" id="CHEBI:57692"/>
    </cofactor>
</comment>
<keyword evidence="7" id="KW-0560">Oxidoreductase</keyword>
<dbReference type="InterPro" id="IPR036188">
    <property type="entry name" value="FAD/NAD-bd_sf"/>
</dbReference>
<keyword evidence="4" id="KW-0732">Signal</keyword>
<comment type="similarity">
    <text evidence="11">Belongs to the 6-hydroxynicotinate 3-monooxygenase family.</text>
</comment>
<organism evidence="15 16">
    <name type="scientific">Halomonas salipaludis</name>
    <dbReference type="NCBI Taxonomy" id="2032625"/>
    <lineage>
        <taxon>Bacteria</taxon>
        <taxon>Pseudomonadati</taxon>
        <taxon>Pseudomonadota</taxon>
        <taxon>Gammaproteobacteria</taxon>
        <taxon>Oceanospirillales</taxon>
        <taxon>Halomonadaceae</taxon>
        <taxon>Halomonas</taxon>
    </lineage>
</organism>
<dbReference type="InterPro" id="IPR050493">
    <property type="entry name" value="FAD-dep_Monooxygenase_BioMet"/>
</dbReference>
<dbReference type="Pfam" id="PF01494">
    <property type="entry name" value="FAD_binding_3"/>
    <property type="match status" value="1"/>
</dbReference>
<evidence type="ECO:0000256" key="3">
    <source>
        <dbReference type="ARBA" id="ARBA00022630"/>
    </source>
</evidence>
<dbReference type="PANTHER" id="PTHR13789">
    <property type="entry name" value="MONOOXYGENASE"/>
    <property type="match status" value="1"/>
</dbReference>
<accession>A0A2A2EP05</accession>
<evidence type="ECO:0000256" key="1">
    <source>
        <dbReference type="ARBA" id="ARBA00001974"/>
    </source>
</evidence>
<evidence type="ECO:0000256" key="12">
    <source>
        <dbReference type="ARBA" id="ARBA00067040"/>
    </source>
</evidence>
<keyword evidence="16" id="KW-1185">Reference proteome</keyword>
<evidence type="ECO:0000256" key="10">
    <source>
        <dbReference type="ARBA" id="ARBA00051569"/>
    </source>
</evidence>
<sequence length="388" mass="43614">MSNALTIAVIGAGLGGAAAGALLQQAGYSTKVYEQAPSFTRLGAGIHLGPNVMKVMRQIGLEERLDAMGSHPSHWFSRDGKSGEYLSRIPLGDFARQEYGASYITVHRGDLHELMVGTLDQERLYFGKQLVEVDDTGDKVVMHFSDGSSDEADIVIGADGVNSCIREKLLGSEAPIYSGWVAHRAIISAEKLKAYDLDFEACVKWWSEDRHMMVYFVTGDEQEYYYVTGVPEPEWRHGTSFVDSSREEMRKAFEGYHPTVQALIDCTETVTKWPLLERNPLPLWHDNRLVLLGDACHPMKPHMAQGAAMAIEDAAMLVRCLDEVGADNYQEAFELYRTNRFERASRVQKVSHDNTWLRHDEDPAWVFGYDVYQEPLKQPQDMSQESPA</sequence>
<comment type="caution">
    <text evidence="15">The sequence shown here is derived from an EMBL/GenBank/DDBJ whole genome shotgun (WGS) entry which is preliminary data.</text>
</comment>
<dbReference type="GO" id="GO:1901848">
    <property type="term" value="P:nicotinate catabolic process"/>
    <property type="evidence" value="ECO:0007669"/>
    <property type="project" value="UniProtKB-ARBA"/>
</dbReference>
<dbReference type="InterPro" id="IPR002938">
    <property type="entry name" value="FAD-bd"/>
</dbReference>
<evidence type="ECO:0000256" key="5">
    <source>
        <dbReference type="ARBA" id="ARBA00022797"/>
    </source>
</evidence>
<dbReference type="GO" id="GO:0071949">
    <property type="term" value="F:FAD binding"/>
    <property type="evidence" value="ECO:0007669"/>
    <property type="project" value="InterPro"/>
</dbReference>
<evidence type="ECO:0000256" key="7">
    <source>
        <dbReference type="ARBA" id="ARBA00023002"/>
    </source>
</evidence>
<evidence type="ECO:0000259" key="14">
    <source>
        <dbReference type="Pfam" id="PF01494"/>
    </source>
</evidence>
<dbReference type="PANTHER" id="PTHR13789:SF309">
    <property type="entry name" value="PUTATIVE (AFU_ORTHOLOGUE AFUA_6G14510)-RELATED"/>
    <property type="match status" value="1"/>
</dbReference>
<keyword evidence="5" id="KW-0058">Aromatic hydrocarbons catabolism</keyword>
<reference evidence="15 16" key="1">
    <citation type="submission" date="2017-08" db="EMBL/GenBank/DDBJ databases">
        <title>Halomonas alkalisoli sp. nov., isolated from saline alkaline soil.</title>
        <authorList>
            <person name="Wang D."/>
            <person name="Zhang G."/>
        </authorList>
    </citation>
    <scope>NUCLEOTIDE SEQUENCE [LARGE SCALE GENOMIC DNA]</scope>
    <source>
        <strain evidence="15 16">WRN001</strain>
    </source>
</reference>
<keyword evidence="9 15" id="KW-0503">Monooxygenase</keyword>
<feature type="domain" description="FAD-binding" evidence="14">
    <location>
        <begin position="6"/>
        <end position="348"/>
    </location>
</feature>
<dbReference type="Gene3D" id="3.50.50.60">
    <property type="entry name" value="FAD/NAD(P)-binding domain"/>
    <property type="match status" value="1"/>
</dbReference>
<evidence type="ECO:0000313" key="15">
    <source>
        <dbReference type="EMBL" id="PAU75181.1"/>
    </source>
</evidence>
<dbReference type="Proteomes" id="UP000217771">
    <property type="component" value="Unassembled WGS sequence"/>
</dbReference>
<evidence type="ECO:0000256" key="6">
    <source>
        <dbReference type="ARBA" id="ARBA00022827"/>
    </source>
</evidence>
<dbReference type="RefSeq" id="WP_095622376.1">
    <property type="nucleotide sequence ID" value="NZ_NSKB01000007.1"/>
</dbReference>
<dbReference type="PRINTS" id="PR00420">
    <property type="entry name" value="RNGMNOXGNASE"/>
</dbReference>
<dbReference type="EC" id="1.14.13.114" evidence="12"/>
<proteinExistence type="inferred from homology"/>
<dbReference type="FunFam" id="3.50.50.60:FF:000223">
    <property type="entry name" value="6-hydroxynicotinate 3-monooxygenase"/>
    <property type="match status" value="1"/>
</dbReference>
<dbReference type="AlphaFoldDB" id="A0A2A2EP05"/>
<comment type="catalytic activity">
    <reaction evidence="10">
        <text>6-hydroxynicotinate + NADH + O2 + 2 H(+) = 2,5-dihydroxypyridine + CO2 + NAD(+) + H2O</text>
        <dbReference type="Rhea" id="RHEA:27333"/>
        <dbReference type="ChEBI" id="CHEBI:15377"/>
        <dbReference type="ChEBI" id="CHEBI:15378"/>
        <dbReference type="ChEBI" id="CHEBI:15379"/>
        <dbReference type="ChEBI" id="CHEBI:16364"/>
        <dbReference type="ChEBI" id="CHEBI:16526"/>
        <dbReference type="ChEBI" id="CHEBI:57540"/>
        <dbReference type="ChEBI" id="CHEBI:57664"/>
        <dbReference type="ChEBI" id="CHEBI:57945"/>
        <dbReference type="EC" id="1.14.13.114"/>
    </reaction>
</comment>
<dbReference type="EMBL" id="NSKB01000007">
    <property type="protein sequence ID" value="PAU75181.1"/>
    <property type="molecule type" value="Genomic_DNA"/>
</dbReference>
<evidence type="ECO:0000256" key="11">
    <source>
        <dbReference type="ARBA" id="ARBA00061525"/>
    </source>
</evidence>